<dbReference type="InterPro" id="IPR012338">
    <property type="entry name" value="Beta-lactam/transpept-like"/>
</dbReference>
<sequence>MIRFALTSLLVIGITAGLPRADGQAPRDGDTSQAAIAQRIHDWVSPLVETRDFSGVIMVRRGDGGPVALTFGYADWVSGAPMTAQARFPAGSVTKSLTAAMVRRLIDEGRISATGAVNDYIPELTGYGAVRINDILSHTAGLARDIPAGALADARSDTLVSWLARQPAPGAGPHDYAYSNLGYGLLAVVVERVMNARYETLLATEFLIPLDMQDSRIARRAAAAGAHVPRGFAAGPLPLDLRAPMSDSPALGDAGLVAPIGDLLRLADAVRTRRMDLFEPDGRMVGGWQVEQVDGEAIYTIQGSVPGYSAGISILPGRDITIAYGTNVESYPNWELRNALHALALDRPLAPPAGRPATDRLTASHLDAAGSYAGSPFGPVVIEPTEGGLDLVLSERGWRFYLTPTGPDALNWRLFNADFAYERDEAGRVAAIAVNQAGLTGADNRWRLERTDLPPLPEPDAGDVAEAGDGD</sequence>
<evidence type="ECO:0000259" key="2">
    <source>
        <dbReference type="Pfam" id="PF00144"/>
    </source>
</evidence>
<feature type="compositionally biased region" description="Acidic residues" evidence="1">
    <location>
        <begin position="460"/>
        <end position="471"/>
    </location>
</feature>
<dbReference type="InterPro" id="IPR050491">
    <property type="entry name" value="AmpC-like"/>
</dbReference>
<evidence type="ECO:0000313" key="3">
    <source>
        <dbReference type="EMBL" id="RKQ96817.1"/>
    </source>
</evidence>
<proteinExistence type="predicted"/>
<dbReference type="Proteomes" id="UP000273675">
    <property type="component" value="Unassembled WGS sequence"/>
</dbReference>
<comment type="caution">
    <text evidence="3">The sequence shown here is derived from an EMBL/GenBank/DDBJ whole genome shotgun (WGS) entry which is preliminary data.</text>
</comment>
<dbReference type="InterPro" id="IPR001466">
    <property type="entry name" value="Beta-lactam-related"/>
</dbReference>
<protein>
    <submittedName>
        <fullName evidence="3">CubicO group peptidase (Beta-lactamase class C family)</fullName>
    </submittedName>
</protein>
<dbReference type="SUPFAM" id="SSF56601">
    <property type="entry name" value="beta-lactamase/transpeptidase-like"/>
    <property type="match status" value="1"/>
</dbReference>
<dbReference type="OrthoDB" id="119951at2"/>
<dbReference type="Gene3D" id="3.40.710.10">
    <property type="entry name" value="DD-peptidase/beta-lactamase superfamily"/>
    <property type="match status" value="1"/>
</dbReference>
<dbReference type="PANTHER" id="PTHR46825:SF8">
    <property type="entry name" value="BETA-LACTAMASE-RELATED"/>
    <property type="match status" value="1"/>
</dbReference>
<dbReference type="AlphaFoldDB" id="A0A495D4I1"/>
<feature type="domain" description="Beta-lactamase-related" evidence="2">
    <location>
        <begin position="42"/>
        <end position="344"/>
    </location>
</feature>
<gene>
    <name evidence="3" type="ORF">C7435_2152</name>
</gene>
<dbReference type="EMBL" id="RBIM01000004">
    <property type="protein sequence ID" value="RKQ96817.1"/>
    <property type="molecule type" value="Genomic_DNA"/>
</dbReference>
<dbReference type="PANTHER" id="PTHR46825">
    <property type="entry name" value="D-ALANYL-D-ALANINE-CARBOXYPEPTIDASE/ENDOPEPTIDASE AMPH"/>
    <property type="match status" value="1"/>
</dbReference>
<accession>A0A495D4I1</accession>
<organism evidence="3 4">
    <name type="scientific">Maricaulis maris</name>
    <dbReference type="NCBI Taxonomy" id="74318"/>
    <lineage>
        <taxon>Bacteria</taxon>
        <taxon>Pseudomonadati</taxon>
        <taxon>Pseudomonadota</taxon>
        <taxon>Alphaproteobacteria</taxon>
        <taxon>Maricaulales</taxon>
        <taxon>Maricaulaceae</taxon>
        <taxon>Maricaulis</taxon>
    </lineage>
</organism>
<dbReference type="RefSeq" id="WP_121211374.1">
    <property type="nucleotide sequence ID" value="NZ_RBIM01000004.1"/>
</dbReference>
<evidence type="ECO:0000256" key="1">
    <source>
        <dbReference type="SAM" id="MobiDB-lite"/>
    </source>
</evidence>
<evidence type="ECO:0000313" key="4">
    <source>
        <dbReference type="Proteomes" id="UP000273675"/>
    </source>
</evidence>
<dbReference type="Pfam" id="PF00144">
    <property type="entry name" value="Beta-lactamase"/>
    <property type="match status" value="1"/>
</dbReference>
<feature type="region of interest" description="Disordered" evidence="1">
    <location>
        <begin position="450"/>
        <end position="471"/>
    </location>
</feature>
<name>A0A495D4I1_9PROT</name>
<reference evidence="3 4" key="1">
    <citation type="submission" date="2018-10" db="EMBL/GenBank/DDBJ databases">
        <title>Genomic Encyclopedia of Type Strains, Phase IV (KMG-IV): sequencing the most valuable type-strain genomes for metagenomic binning, comparative biology and taxonomic classification.</title>
        <authorList>
            <person name="Goeker M."/>
        </authorList>
    </citation>
    <scope>NUCLEOTIDE SEQUENCE [LARGE SCALE GENOMIC DNA]</scope>
    <source>
        <strain evidence="3 4">DSM 4734</strain>
    </source>
</reference>